<comment type="caution">
    <text evidence="2">The sequence shown here is derived from an EMBL/GenBank/DDBJ whole genome shotgun (WGS) entry which is preliminary data.</text>
</comment>
<organism evidence="2 3">
    <name type="scientific">Triparma strigata</name>
    <dbReference type="NCBI Taxonomy" id="1606541"/>
    <lineage>
        <taxon>Eukaryota</taxon>
        <taxon>Sar</taxon>
        <taxon>Stramenopiles</taxon>
        <taxon>Ochrophyta</taxon>
        <taxon>Bolidophyceae</taxon>
        <taxon>Parmales</taxon>
        <taxon>Triparmaceae</taxon>
        <taxon>Triparma</taxon>
    </lineage>
</organism>
<evidence type="ECO:0000313" key="2">
    <source>
        <dbReference type="EMBL" id="GMH79908.1"/>
    </source>
</evidence>
<dbReference type="OrthoDB" id="196490at2759"/>
<protein>
    <submittedName>
        <fullName evidence="2">Uncharacterized protein</fullName>
    </submittedName>
</protein>
<sequence>MGVSGSVLLPQRSQLSDEPPHPLVASSKTFVRRFTPSISRVSSFISRHRQLQLQHLIQGNENTTRRERAQRVAALPSANALDDVENSDDNAIPFDEVIVDQYFTRVTRRRPRNVLIVSRDQGTRMIAARSTYTPPRSGWRKRQMDPGMDECVENTPRDDESMSLFRYYCPLCMCYFVNTTQQQCCKNYTCYGCAVNYLKCKGISSQDDNLLPLEVPRWLSCCHCTQTGQKMFCPVDPTDEVRNYKDEHQIIEALANPNSRSNPSSPDKRPHSPLKVGDSFDEMRRKMVTFADTAGVGAHDCEEDTLSTASSHDDEHDDDEKDKVTWISDDFDDEPALMDATSKLYERESIFEVMIECDVESPSQPGALRDLSVDFVNMVITKSLKRERESQIV</sequence>
<evidence type="ECO:0000256" key="1">
    <source>
        <dbReference type="SAM" id="MobiDB-lite"/>
    </source>
</evidence>
<dbReference type="Proteomes" id="UP001165085">
    <property type="component" value="Unassembled WGS sequence"/>
</dbReference>
<gene>
    <name evidence="2" type="ORF">TrST_g10348</name>
</gene>
<proteinExistence type="predicted"/>
<feature type="region of interest" description="Disordered" evidence="1">
    <location>
        <begin position="303"/>
        <end position="322"/>
    </location>
</feature>
<dbReference type="EMBL" id="BRXY01000239">
    <property type="protein sequence ID" value="GMH79908.1"/>
    <property type="molecule type" value="Genomic_DNA"/>
</dbReference>
<feature type="compositionally biased region" description="Low complexity" evidence="1">
    <location>
        <begin position="256"/>
        <end position="265"/>
    </location>
</feature>
<evidence type="ECO:0000313" key="3">
    <source>
        <dbReference type="Proteomes" id="UP001165085"/>
    </source>
</evidence>
<feature type="region of interest" description="Disordered" evidence="1">
    <location>
        <begin position="254"/>
        <end position="278"/>
    </location>
</feature>
<name>A0A9W7EI85_9STRA</name>
<reference evidence="3" key="1">
    <citation type="journal article" date="2023" name="Commun. Biol.">
        <title>Genome analysis of Parmales, the sister group of diatoms, reveals the evolutionary specialization of diatoms from phago-mixotrophs to photoautotrophs.</title>
        <authorList>
            <person name="Ban H."/>
            <person name="Sato S."/>
            <person name="Yoshikawa S."/>
            <person name="Yamada K."/>
            <person name="Nakamura Y."/>
            <person name="Ichinomiya M."/>
            <person name="Sato N."/>
            <person name="Blanc-Mathieu R."/>
            <person name="Endo H."/>
            <person name="Kuwata A."/>
            <person name="Ogata H."/>
        </authorList>
    </citation>
    <scope>NUCLEOTIDE SEQUENCE [LARGE SCALE GENOMIC DNA]</scope>
    <source>
        <strain evidence="3">NIES 3701</strain>
    </source>
</reference>
<feature type="region of interest" description="Disordered" evidence="1">
    <location>
        <begin position="1"/>
        <end position="22"/>
    </location>
</feature>
<dbReference type="AlphaFoldDB" id="A0A9W7EI85"/>
<accession>A0A9W7EI85</accession>
<keyword evidence="3" id="KW-1185">Reference proteome</keyword>